<dbReference type="eggNOG" id="COG0673">
    <property type="taxonomic scope" value="Bacteria"/>
</dbReference>
<dbReference type="SUPFAM" id="SSF51735">
    <property type="entry name" value="NAD(P)-binding Rossmann-fold domains"/>
    <property type="match status" value="1"/>
</dbReference>
<keyword evidence="4" id="KW-1185">Reference proteome</keyword>
<sequence>MVKYALIGYGKVAQLHARALQEAKDCILVAVYGRDFEKAKLFAEKWGIQAFASISQMVDEAKIDAVIITTPHPLHKIHALLALQAGAHVLVEKPMALTVADCQEMITVAKQYNRELGVISQRRWYPACQRIHKAIEEGKLGIPMLGQVTMLGWRDQSYYESDPWRGKWETEGGGVLINQAPHQLDLLHWYLGPVKEVFSYWDNINHPYIEVEDTAVATVRFASGAMASILVSNSQKPGIYAKVHIHGSSAYSAGVQTDGGAMFIAGRSGVLEPPFNDLWTIEGEQQNLEPWKQADTEFFKTIDATWYFFKLQQEDFANAILSGKTCSSPGEEGMETVKLIEGMYLSGKSKQPVRY</sequence>
<dbReference type="Gene3D" id="3.30.360.10">
    <property type="entry name" value="Dihydrodipicolinate Reductase, domain 2"/>
    <property type="match status" value="1"/>
</dbReference>
<dbReference type="GO" id="GO:0000166">
    <property type="term" value="F:nucleotide binding"/>
    <property type="evidence" value="ECO:0007669"/>
    <property type="project" value="InterPro"/>
</dbReference>
<evidence type="ECO:0000313" key="3">
    <source>
        <dbReference type="EMBL" id="AEV29254.1"/>
    </source>
</evidence>
<dbReference type="PANTHER" id="PTHR43249">
    <property type="entry name" value="UDP-N-ACETYL-2-AMINO-2-DEOXY-D-GLUCURONATE OXIDASE"/>
    <property type="match status" value="1"/>
</dbReference>
<dbReference type="KEGG" id="sgp:SpiGrapes_1443"/>
<protein>
    <submittedName>
        <fullName evidence="3">Putative dehydrogenase</fullName>
    </submittedName>
</protein>
<dbReference type="Proteomes" id="UP000005632">
    <property type="component" value="Chromosome"/>
</dbReference>
<dbReference type="InterPro" id="IPR036291">
    <property type="entry name" value="NAD(P)-bd_dom_sf"/>
</dbReference>
<dbReference type="OrthoDB" id="9815825at2"/>
<proteinExistence type="predicted"/>
<name>G8QV18_SPHPG</name>
<dbReference type="RefSeq" id="WP_014270102.1">
    <property type="nucleotide sequence ID" value="NC_016633.1"/>
</dbReference>
<dbReference type="InterPro" id="IPR055170">
    <property type="entry name" value="GFO_IDH_MocA-like_dom"/>
</dbReference>
<dbReference type="EMBL" id="CP003155">
    <property type="protein sequence ID" value="AEV29254.1"/>
    <property type="molecule type" value="Genomic_DNA"/>
</dbReference>
<evidence type="ECO:0000259" key="2">
    <source>
        <dbReference type="Pfam" id="PF22725"/>
    </source>
</evidence>
<reference evidence="3 4" key="1">
    <citation type="submission" date="2011-11" db="EMBL/GenBank/DDBJ databases">
        <title>Complete sequence of Spirochaeta sp. grapes.</title>
        <authorList>
            <consortium name="US DOE Joint Genome Institute"/>
            <person name="Lucas S."/>
            <person name="Han J."/>
            <person name="Lapidus A."/>
            <person name="Cheng J.-F."/>
            <person name="Goodwin L."/>
            <person name="Pitluck S."/>
            <person name="Peters L."/>
            <person name="Ovchinnikova G."/>
            <person name="Munk A.C."/>
            <person name="Detter J.C."/>
            <person name="Han C."/>
            <person name="Tapia R."/>
            <person name="Land M."/>
            <person name="Hauser L."/>
            <person name="Kyrpides N."/>
            <person name="Ivanova N."/>
            <person name="Pagani I."/>
            <person name="Ritalahtilisa K."/>
            <person name="Loeffler F."/>
            <person name="Woyke T."/>
        </authorList>
    </citation>
    <scope>NUCLEOTIDE SEQUENCE [LARGE SCALE GENOMIC DNA]</scope>
    <source>
        <strain evidence="4">ATCC BAA-1885 / DSM 22778 / Grapes</strain>
    </source>
</reference>
<organism evidence="3 4">
    <name type="scientific">Sphaerochaeta pleomorpha (strain ATCC BAA-1885 / DSM 22778 / Grapes)</name>
    <dbReference type="NCBI Taxonomy" id="158190"/>
    <lineage>
        <taxon>Bacteria</taxon>
        <taxon>Pseudomonadati</taxon>
        <taxon>Spirochaetota</taxon>
        <taxon>Spirochaetia</taxon>
        <taxon>Spirochaetales</taxon>
        <taxon>Sphaerochaetaceae</taxon>
        <taxon>Sphaerochaeta</taxon>
    </lineage>
</organism>
<dbReference type="Gene3D" id="3.40.50.720">
    <property type="entry name" value="NAD(P)-binding Rossmann-like Domain"/>
    <property type="match status" value="1"/>
</dbReference>
<dbReference type="AlphaFoldDB" id="G8QV18"/>
<feature type="domain" description="GFO/IDH/MocA-like oxidoreductase" evidence="2">
    <location>
        <begin position="129"/>
        <end position="249"/>
    </location>
</feature>
<evidence type="ECO:0000313" key="4">
    <source>
        <dbReference type="Proteomes" id="UP000005632"/>
    </source>
</evidence>
<dbReference type="InterPro" id="IPR000683">
    <property type="entry name" value="Gfo/Idh/MocA-like_OxRdtase_N"/>
</dbReference>
<dbReference type="SUPFAM" id="SSF55347">
    <property type="entry name" value="Glyceraldehyde-3-phosphate dehydrogenase-like, C-terminal domain"/>
    <property type="match status" value="1"/>
</dbReference>
<dbReference type="PANTHER" id="PTHR43249:SF1">
    <property type="entry name" value="D-GLUCOSIDE 3-DEHYDROGENASE"/>
    <property type="match status" value="1"/>
</dbReference>
<accession>G8QV18</accession>
<evidence type="ECO:0000259" key="1">
    <source>
        <dbReference type="Pfam" id="PF01408"/>
    </source>
</evidence>
<dbReference type="HOGENOM" id="CLU_023194_1_0_12"/>
<gene>
    <name evidence="3" type="ordered locus">SpiGrapes_1443</name>
</gene>
<dbReference type="Pfam" id="PF22725">
    <property type="entry name" value="GFO_IDH_MocA_C3"/>
    <property type="match status" value="1"/>
</dbReference>
<feature type="domain" description="Gfo/Idh/MocA-like oxidoreductase N-terminal" evidence="1">
    <location>
        <begin position="3"/>
        <end position="118"/>
    </location>
</feature>
<dbReference type="InterPro" id="IPR052515">
    <property type="entry name" value="Gfo/Idh/MocA_Oxidoreductase"/>
</dbReference>
<dbReference type="STRING" id="158190.SpiGrapes_1443"/>
<dbReference type="Pfam" id="PF01408">
    <property type="entry name" value="GFO_IDH_MocA"/>
    <property type="match status" value="1"/>
</dbReference>